<dbReference type="EMBL" id="FWYF01000002">
    <property type="protein sequence ID" value="SMD35054.1"/>
    <property type="molecule type" value="Genomic_DNA"/>
</dbReference>
<evidence type="ECO:0000313" key="2">
    <source>
        <dbReference type="EMBL" id="SMD35054.1"/>
    </source>
</evidence>
<keyword evidence="1" id="KW-0732">Signal</keyword>
<dbReference type="InterPro" id="IPR026444">
    <property type="entry name" value="Secre_tail"/>
</dbReference>
<organism evidence="2 3">
    <name type="scientific">Reichenbachiella faecimaris</name>
    <dbReference type="NCBI Taxonomy" id="692418"/>
    <lineage>
        <taxon>Bacteria</taxon>
        <taxon>Pseudomonadati</taxon>
        <taxon>Bacteroidota</taxon>
        <taxon>Cytophagia</taxon>
        <taxon>Cytophagales</taxon>
        <taxon>Reichenbachiellaceae</taxon>
        <taxon>Reichenbachiella</taxon>
    </lineage>
</organism>
<name>A0A1W2GEW3_REIFA</name>
<dbReference type="InterPro" id="IPR028994">
    <property type="entry name" value="Integrin_alpha_N"/>
</dbReference>
<dbReference type="InterPro" id="IPR013517">
    <property type="entry name" value="FG-GAP"/>
</dbReference>
<keyword evidence="3" id="KW-1185">Reference proteome</keyword>
<dbReference type="AlphaFoldDB" id="A0A1W2GEW3"/>
<accession>A0A1W2GEW3</accession>
<dbReference type="STRING" id="692418.SAMN04488029_2314"/>
<dbReference type="PANTHER" id="PTHR44103">
    <property type="entry name" value="PROPROTEIN CONVERTASE P"/>
    <property type="match status" value="1"/>
</dbReference>
<dbReference type="Proteomes" id="UP000192472">
    <property type="component" value="Unassembled WGS sequence"/>
</dbReference>
<dbReference type="NCBIfam" id="TIGR04183">
    <property type="entry name" value="Por_Secre_tail"/>
    <property type="match status" value="1"/>
</dbReference>
<sequence length="715" mass="78271">MMRLSHFFLLQILIAHTLWGQIELQMIQPTVVKGDQTLGLAFAGGLNSAQYQTIDLDGDDDLDLVVFDRTSDKINCFENTGTAYVYMPYFEFLFPENIQHWMVLADYDCDGHKDLFTYTGLGIRVFRNTSSGNTVTWELIAEPLKTLGSSSNINLLFNPTDIPSIVDLDGDGDLDILGFDFASSSQIEFHKNLSIENTGSCGLAFVRETRSYGDIWDCGCDNFTIDEPCSSSGKILHAGGKALLSLDYNSDGLMDLVLSQESCENLSYAENNGSLSSASFEDFDNTFPSFFSGISFTSFPMAGYEDVTFDGNKDLLVSSNVRSNTFRTIDFKSSSLLFENTSNNSHQFGNAIPFLQDQMIDVGEFAYPAIVDIDGDGNNDLVIGNTGLLENNEFISSLTYYRTANNGLEWVTDDLFGLSTLGLSDIKPQFIDANGDQKIDLVFSALNGGFNATLYYVRNNDSSLESLDISQLQFIEFSFTRLDDFVLDDINQDNLPDLLLGVSNGRLDYYINTGSATNPMFTLDTEGYLGIVADGDRSNLSVATGEMDDINGTDLITTDRSGKTSFYSDYKSGNPQRQESIVKLEQSSTLVPTRFGRISKPAIGQLLGKAVIAVGSIQGGVRLLSTSATGSEGHLTITAFPVPTASDRVVNFQSNLSDTLVEIFSLAGHKVAEVFLSAYIDTPLTLSFLEDGLYLAKATNGNQSCTIKIIVSPFN</sequence>
<proteinExistence type="predicted"/>
<dbReference type="Pfam" id="PF13517">
    <property type="entry name" value="FG-GAP_3"/>
    <property type="match status" value="1"/>
</dbReference>
<protein>
    <submittedName>
        <fullName evidence="2">Por secretion system C-terminal sorting domain-containing protein</fullName>
    </submittedName>
</protein>
<evidence type="ECO:0000256" key="1">
    <source>
        <dbReference type="ARBA" id="ARBA00022729"/>
    </source>
</evidence>
<evidence type="ECO:0000313" key="3">
    <source>
        <dbReference type="Proteomes" id="UP000192472"/>
    </source>
</evidence>
<dbReference type="Gene3D" id="2.130.10.130">
    <property type="entry name" value="Integrin alpha, N-terminal"/>
    <property type="match status" value="1"/>
</dbReference>
<gene>
    <name evidence="2" type="ORF">SAMN04488029_2314</name>
</gene>
<reference evidence="2 3" key="1">
    <citation type="submission" date="2017-04" db="EMBL/GenBank/DDBJ databases">
        <authorList>
            <person name="Afonso C.L."/>
            <person name="Miller P.J."/>
            <person name="Scott M.A."/>
            <person name="Spackman E."/>
            <person name="Goraichik I."/>
            <person name="Dimitrov K.M."/>
            <person name="Suarez D.L."/>
            <person name="Swayne D.E."/>
        </authorList>
    </citation>
    <scope>NUCLEOTIDE SEQUENCE [LARGE SCALE GENOMIC DNA]</scope>
    <source>
        <strain evidence="2 3">DSM 26133</strain>
    </source>
</reference>
<dbReference type="PANTHER" id="PTHR44103:SF1">
    <property type="entry name" value="PROPROTEIN CONVERTASE P"/>
    <property type="match status" value="1"/>
</dbReference>
<dbReference type="SUPFAM" id="SSF69318">
    <property type="entry name" value="Integrin alpha N-terminal domain"/>
    <property type="match status" value="2"/>
</dbReference>